<protein>
    <submittedName>
        <fullName evidence="2">Uncharacterized protein</fullName>
    </submittedName>
</protein>
<evidence type="ECO:0000313" key="3">
    <source>
        <dbReference type="Proteomes" id="UP001177670"/>
    </source>
</evidence>
<keyword evidence="1" id="KW-0812">Transmembrane</keyword>
<reference evidence="2" key="1">
    <citation type="submission" date="2021-10" db="EMBL/GenBank/DDBJ databases">
        <title>Melipona bicolor Genome sequencing and assembly.</title>
        <authorList>
            <person name="Araujo N.S."/>
            <person name="Arias M.C."/>
        </authorList>
    </citation>
    <scope>NUCLEOTIDE SEQUENCE</scope>
    <source>
        <strain evidence="2">USP_2M_L1-L4_2017</strain>
        <tissue evidence="2">Whole body</tissue>
    </source>
</reference>
<dbReference type="AlphaFoldDB" id="A0AA40FJD8"/>
<accession>A0AA40FJD8</accession>
<keyword evidence="1" id="KW-0472">Membrane</keyword>
<organism evidence="2 3">
    <name type="scientific">Melipona bicolor</name>
    <dbReference type="NCBI Taxonomy" id="60889"/>
    <lineage>
        <taxon>Eukaryota</taxon>
        <taxon>Metazoa</taxon>
        <taxon>Ecdysozoa</taxon>
        <taxon>Arthropoda</taxon>
        <taxon>Hexapoda</taxon>
        <taxon>Insecta</taxon>
        <taxon>Pterygota</taxon>
        <taxon>Neoptera</taxon>
        <taxon>Endopterygota</taxon>
        <taxon>Hymenoptera</taxon>
        <taxon>Apocrita</taxon>
        <taxon>Aculeata</taxon>
        <taxon>Apoidea</taxon>
        <taxon>Anthophila</taxon>
        <taxon>Apidae</taxon>
        <taxon>Melipona</taxon>
    </lineage>
</organism>
<proteinExistence type="predicted"/>
<keyword evidence="3" id="KW-1185">Reference proteome</keyword>
<keyword evidence="1" id="KW-1133">Transmembrane helix</keyword>
<dbReference type="EMBL" id="JAHYIQ010000033">
    <property type="protein sequence ID" value="KAK1119950.1"/>
    <property type="molecule type" value="Genomic_DNA"/>
</dbReference>
<evidence type="ECO:0000313" key="2">
    <source>
        <dbReference type="EMBL" id="KAK1119950.1"/>
    </source>
</evidence>
<dbReference type="Proteomes" id="UP001177670">
    <property type="component" value="Unassembled WGS sequence"/>
</dbReference>
<gene>
    <name evidence="2" type="ORF">K0M31_012679</name>
</gene>
<evidence type="ECO:0000256" key="1">
    <source>
        <dbReference type="SAM" id="Phobius"/>
    </source>
</evidence>
<feature type="transmembrane region" description="Helical" evidence="1">
    <location>
        <begin position="110"/>
        <end position="129"/>
    </location>
</feature>
<sequence length="130" mass="14236">MRGTRVPCYGAQETRYFVQARDAGLCRDIGVAEPENSKFPGARCAVRGAQCLLANRHGNGGFRGESVYLRVTGGMGRTPARPGSAFQFVRAACVRACVHACVRACVRACVYANCFLFLLFFSPFSHFLFL</sequence>
<name>A0AA40FJD8_9HYME</name>
<comment type="caution">
    <text evidence="2">The sequence shown here is derived from an EMBL/GenBank/DDBJ whole genome shotgun (WGS) entry which is preliminary data.</text>
</comment>